<dbReference type="Pfam" id="PF26238">
    <property type="entry name" value="DUF8054_M"/>
    <property type="match status" value="1"/>
</dbReference>
<keyword evidence="6" id="KW-1185">Reference proteome</keyword>
<dbReference type="RefSeq" id="WP_180840845.1">
    <property type="nucleotide sequence ID" value="NZ_CP059154.1"/>
</dbReference>
<dbReference type="Proteomes" id="UP000510869">
    <property type="component" value="Chromosome"/>
</dbReference>
<evidence type="ECO:0000259" key="2">
    <source>
        <dbReference type="Pfam" id="PF26236"/>
    </source>
</evidence>
<feature type="domain" description="DUF8054" evidence="3">
    <location>
        <begin position="218"/>
        <end position="259"/>
    </location>
</feature>
<dbReference type="EMBL" id="CP059154">
    <property type="protein sequence ID" value="QLK25660.1"/>
    <property type="molecule type" value="Genomic_DNA"/>
</dbReference>
<sequence length="285" mass="30865">MIDLPDVLARLEQPAYTGENRCLPCTAVNVVIAITLAIGIGVATTALVGAFALTVFLGLIRLRGYLVPGTPTLTRRYLPDRVLAMFGKSPSDTLTVETVSPDTLESVLTATTVATEQGDGIRLTPSFRQQWNERLSRDGDPESRSDAVRSMLGADEIRRLGDASYVLDGRKQVRWESTAALAADVAAAAELRTRLEGWDALEVDERRDLLTGLRLLRDRCPACDSGVTTTAERLEHCCRRPRVGIRSVCEACDRPLVEVVVTESSADPWLELAGVTAANDSASDP</sequence>
<keyword evidence="1" id="KW-0812">Transmembrane</keyword>
<keyword evidence="1" id="KW-0472">Membrane</keyword>
<dbReference type="KEGG" id="nay:HYG81_16485"/>
<proteinExistence type="predicted"/>
<feature type="transmembrane region" description="Helical" evidence="1">
    <location>
        <begin position="30"/>
        <end position="60"/>
    </location>
</feature>
<evidence type="ECO:0000259" key="4">
    <source>
        <dbReference type="Pfam" id="PF26238"/>
    </source>
</evidence>
<dbReference type="Pfam" id="PF26236">
    <property type="entry name" value="DUF8054_N"/>
    <property type="match status" value="1"/>
</dbReference>
<dbReference type="InterPro" id="IPR058674">
    <property type="entry name" value="DUF8054_N"/>
</dbReference>
<keyword evidence="1" id="KW-1133">Transmembrane helix</keyword>
<protein>
    <submittedName>
        <fullName evidence="5">Uncharacterized protein</fullName>
    </submittedName>
</protein>
<dbReference type="GeneID" id="56144836"/>
<evidence type="ECO:0000259" key="3">
    <source>
        <dbReference type="Pfam" id="PF26237"/>
    </source>
</evidence>
<reference evidence="5 6" key="1">
    <citation type="submission" date="2020-07" db="EMBL/GenBank/DDBJ databases">
        <title>Natrinema (YPL30) sp. nov. and Haloterrigena xxxxxx (YPL8) sp. nov., isolated from a salt mine.</title>
        <authorList>
            <person name="Cui H."/>
        </authorList>
    </citation>
    <scope>NUCLEOTIDE SEQUENCE [LARGE SCALE GENOMIC DNA]</scope>
    <source>
        <strain evidence="5 6">YPL13</strain>
    </source>
</reference>
<evidence type="ECO:0000313" key="5">
    <source>
        <dbReference type="EMBL" id="QLK25660.1"/>
    </source>
</evidence>
<feature type="domain" description="DUF8054" evidence="4">
    <location>
        <begin position="104"/>
        <end position="215"/>
    </location>
</feature>
<feature type="domain" description="DUF8054" evidence="2">
    <location>
        <begin position="9"/>
        <end position="88"/>
    </location>
</feature>
<organism evidence="5 6">
    <name type="scientific">Natrinema zhouii</name>
    <dbReference type="NCBI Taxonomy" id="1710539"/>
    <lineage>
        <taxon>Archaea</taxon>
        <taxon>Methanobacteriati</taxon>
        <taxon>Methanobacteriota</taxon>
        <taxon>Stenosarchaea group</taxon>
        <taxon>Halobacteria</taxon>
        <taxon>Halobacteriales</taxon>
        <taxon>Natrialbaceae</taxon>
        <taxon>Natrinema</taxon>
    </lineage>
</organism>
<gene>
    <name evidence="5" type="ORF">HYG81_16485</name>
</gene>
<dbReference type="InterPro" id="IPR058675">
    <property type="entry name" value="DUF8054_C"/>
</dbReference>
<name>A0A7D6GK05_9EURY</name>
<accession>A0A7D6GK05</accession>
<dbReference type="AlphaFoldDB" id="A0A7D6GK05"/>
<dbReference type="OrthoDB" id="292134at2157"/>
<evidence type="ECO:0000313" key="6">
    <source>
        <dbReference type="Proteomes" id="UP000510869"/>
    </source>
</evidence>
<evidence type="ECO:0000256" key="1">
    <source>
        <dbReference type="SAM" id="Phobius"/>
    </source>
</evidence>
<dbReference type="Pfam" id="PF26237">
    <property type="entry name" value="DUF8054_C"/>
    <property type="match status" value="1"/>
</dbReference>
<dbReference type="InterPro" id="IPR058775">
    <property type="entry name" value="DUF8054_M"/>
</dbReference>